<reference evidence="3 4" key="1">
    <citation type="submission" date="2016-08" db="EMBL/GenBank/DDBJ databases">
        <title>Evolution of the type three secretion system and type three effector repertoires in Xanthomonas.</title>
        <authorList>
            <person name="Merda D."/>
            <person name="Briand M."/>
            <person name="Bosis E."/>
            <person name="Rousseau C."/>
            <person name="Portier P."/>
            <person name="Jacques M.-A."/>
            <person name="Fischer-Le Saux M."/>
        </authorList>
    </citation>
    <scope>NUCLEOTIDE SEQUENCE [LARGE SCALE GENOMIC DNA]</scope>
    <source>
        <strain evidence="3 4">CFBP1976</strain>
    </source>
</reference>
<keyword evidence="4" id="KW-1185">Reference proteome</keyword>
<feature type="compositionally biased region" description="Low complexity" evidence="1">
    <location>
        <begin position="59"/>
        <end position="70"/>
    </location>
</feature>
<gene>
    <name evidence="3" type="ORF">XbrCFBP1976_20830</name>
</gene>
<dbReference type="InterPro" id="IPR016130">
    <property type="entry name" value="Tyr_Pase_AS"/>
</dbReference>
<feature type="region of interest" description="Disordered" evidence="1">
    <location>
        <begin position="16"/>
        <end position="107"/>
    </location>
</feature>
<dbReference type="InterPro" id="IPR000387">
    <property type="entry name" value="Tyr_Pase_dom"/>
</dbReference>
<dbReference type="Proteomes" id="UP000239710">
    <property type="component" value="Unassembled WGS sequence"/>
</dbReference>
<feature type="compositionally biased region" description="Basic and acidic residues" evidence="1">
    <location>
        <begin position="17"/>
        <end position="36"/>
    </location>
</feature>
<organism evidence="3 4">
    <name type="scientific">Xanthomonas bromi</name>
    <dbReference type="NCBI Taxonomy" id="56449"/>
    <lineage>
        <taxon>Bacteria</taxon>
        <taxon>Pseudomonadati</taxon>
        <taxon>Pseudomonadota</taxon>
        <taxon>Gammaproteobacteria</taxon>
        <taxon>Lysobacterales</taxon>
        <taxon>Lysobacteraceae</taxon>
        <taxon>Xanthomonas</taxon>
    </lineage>
</organism>
<dbReference type="RefSeq" id="WP_083993307.1">
    <property type="nucleotide sequence ID" value="NZ_FLTX01000103.1"/>
</dbReference>
<dbReference type="Gene3D" id="3.90.190.10">
    <property type="entry name" value="Protein tyrosine phosphatase superfamily"/>
    <property type="match status" value="1"/>
</dbReference>
<accession>A0ABX5BLJ8</accession>
<evidence type="ECO:0000313" key="3">
    <source>
        <dbReference type="EMBL" id="PPV04709.1"/>
    </source>
</evidence>
<dbReference type="InterPro" id="IPR029021">
    <property type="entry name" value="Prot-tyrosine_phosphatase-like"/>
</dbReference>
<protein>
    <submittedName>
        <fullName evidence="3">Tyrosine protein phosphatase</fullName>
    </submittedName>
</protein>
<evidence type="ECO:0000256" key="1">
    <source>
        <dbReference type="SAM" id="MobiDB-lite"/>
    </source>
</evidence>
<dbReference type="PROSITE" id="PS50056">
    <property type="entry name" value="TYR_PHOSPHATASE_2"/>
    <property type="match status" value="1"/>
</dbReference>
<dbReference type="SMART" id="SM01301">
    <property type="entry name" value="PTPlike_phytase"/>
    <property type="match status" value="1"/>
</dbReference>
<name>A0ABX5BLJ8_9XANT</name>
<dbReference type="Pfam" id="PF14566">
    <property type="entry name" value="PTPlike_phytase"/>
    <property type="match status" value="1"/>
</dbReference>
<dbReference type="EMBL" id="MDCE01000063">
    <property type="protein sequence ID" value="PPV04709.1"/>
    <property type="molecule type" value="Genomic_DNA"/>
</dbReference>
<proteinExistence type="predicted"/>
<comment type="caution">
    <text evidence="3">The sequence shown here is derived from an EMBL/GenBank/DDBJ whole genome shotgun (WGS) entry which is preliminary data.</text>
</comment>
<evidence type="ECO:0000313" key="4">
    <source>
        <dbReference type="Proteomes" id="UP000239710"/>
    </source>
</evidence>
<sequence>MPKPISLAVTSVVTPGDKADVFSDHSPVDRSGESNHAECLSTAEFSGLTRRSKRTASKPSDSPSAVSPRSSAERRSQLVQKFSDPLQLPPRPSLAPVLQYDRSPGGGENFRTSDEFELPEHCNPTGWKDLHVSGSASIASIEQITRLRPSTESPVIVLDVREESHAIVGGYPGTWRVPNNWANVGKSREEVLTDEHERINALKEQETVQILHRKDVKNNVENPRAVTLTRPPIFSEEELVKMAGARYMRLTVTDHLGPRAEDVDAFIAMERDMEIHEKLHVHCGVGQGRTGIFIAMHDILHNATMVSLDDIINRQLAFNPGRALDFHKDVAHEGRSNFRNDRLEFIALFYQYANSNPKGQPLLWSEWLKSQHEGRQDSYKNI</sequence>
<dbReference type="SUPFAM" id="SSF52799">
    <property type="entry name" value="(Phosphotyrosine protein) phosphatases II"/>
    <property type="match status" value="1"/>
</dbReference>
<dbReference type="NCBIfam" id="NF041348">
    <property type="entry name" value="XopH"/>
    <property type="match status" value="1"/>
</dbReference>
<dbReference type="PROSITE" id="PS00383">
    <property type="entry name" value="TYR_PHOSPHATASE_1"/>
    <property type="match status" value="1"/>
</dbReference>
<evidence type="ECO:0000259" key="2">
    <source>
        <dbReference type="PROSITE" id="PS50056"/>
    </source>
</evidence>
<dbReference type="Gene3D" id="3.30.70.1690">
    <property type="match status" value="1"/>
</dbReference>
<feature type="domain" description="Tyrosine specific protein phosphatases" evidence="2">
    <location>
        <begin position="264"/>
        <end position="312"/>
    </location>
</feature>